<evidence type="ECO:0000313" key="14">
    <source>
        <dbReference type="EMBL" id="SDT80857.1"/>
    </source>
</evidence>
<dbReference type="CDD" id="cd00082">
    <property type="entry name" value="HisKA"/>
    <property type="match status" value="1"/>
</dbReference>
<dbReference type="SUPFAM" id="SSF55874">
    <property type="entry name" value="ATPase domain of HSP90 chaperone/DNA topoisomerase II/histidine kinase"/>
    <property type="match status" value="1"/>
</dbReference>
<sequence>MITDRWFYGPLRSPLGRRLLAAFLFVALSSVAVLTAAALVGTAQGLTSAQQNDRREAAARTAEAAAVAYQRADGWAGADLTAASAIAGAAGAGLVVRDGDDQMVWPGRGMGPGMNGMHAAPTVVEAPVITDGRSVGDVRLAFTTTATAGRAVAWSWVLGAAAVALLTALLAAGYVTRRLTRPLHALIGAARRFAAGEPAARARTGGPGELGELADAFDTMADEVVRAGQVRRRLAADVAHELRTPLAALQAGLEELRDGLREPGIERLAALHDQTLRLGRVVQDLADLSAAESAALSLRRTDTDLADIARTAVAAYQGLLDAAGLRADTDLTVALPVYADPDRLHQAVTNVLANAARYCRLGDRVTISGHRSGDVAVLEITDTGPGIPADELPHVFQRLWRGHRARSVAGSGIGLAVVRELVTAHSGTVSAASPPAGGTTITIQLPFARTARADR</sequence>
<dbReference type="CDD" id="cd06225">
    <property type="entry name" value="HAMP"/>
    <property type="match status" value="1"/>
</dbReference>
<dbReference type="InterPro" id="IPR003594">
    <property type="entry name" value="HATPase_dom"/>
</dbReference>
<evidence type="ECO:0000256" key="1">
    <source>
        <dbReference type="ARBA" id="ARBA00000085"/>
    </source>
</evidence>
<keyword evidence="9" id="KW-0902">Two-component regulatory system</keyword>
<evidence type="ECO:0000313" key="15">
    <source>
        <dbReference type="Proteomes" id="UP000198688"/>
    </source>
</evidence>
<dbReference type="InterPro" id="IPR003660">
    <property type="entry name" value="HAMP_dom"/>
</dbReference>
<organism evidence="14 15">
    <name type="scientific">Actinoplanes derwentensis</name>
    <dbReference type="NCBI Taxonomy" id="113562"/>
    <lineage>
        <taxon>Bacteria</taxon>
        <taxon>Bacillati</taxon>
        <taxon>Actinomycetota</taxon>
        <taxon>Actinomycetes</taxon>
        <taxon>Micromonosporales</taxon>
        <taxon>Micromonosporaceae</taxon>
        <taxon>Actinoplanes</taxon>
    </lineage>
</organism>
<dbReference type="Pfam" id="PF00672">
    <property type="entry name" value="HAMP"/>
    <property type="match status" value="1"/>
</dbReference>
<keyword evidence="10 11" id="KW-0472">Membrane</keyword>
<dbReference type="PANTHER" id="PTHR45436:SF5">
    <property type="entry name" value="SENSOR HISTIDINE KINASE TRCS"/>
    <property type="match status" value="1"/>
</dbReference>
<dbReference type="Gene3D" id="3.30.565.10">
    <property type="entry name" value="Histidine kinase-like ATPase, C-terminal domain"/>
    <property type="match status" value="1"/>
</dbReference>
<dbReference type="GO" id="GO:0000155">
    <property type="term" value="F:phosphorelay sensor kinase activity"/>
    <property type="evidence" value="ECO:0007669"/>
    <property type="project" value="InterPro"/>
</dbReference>
<keyword evidence="8 11" id="KW-1133">Transmembrane helix</keyword>
<keyword evidence="7 14" id="KW-0418">Kinase</keyword>
<feature type="domain" description="HAMP" evidence="13">
    <location>
        <begin position="177"/>
        <end position="229"/>
    </location>
</feature>
<keyword evidence="5" id="KW-0808">Transferase</keyword>
<evidence type="ECO:0000259" key="12">
    <source>
        <dbReference type="PROSITE" id="PS50109"/>
    </source>
</evidence>
<dbReference type="SMART" id="SM00388">
    <property type="entry name" value="HisKA"/>
    <property type="match status" value="1"/>
</dbReference>
<dbReference type="Gene3D" id="1.10.287.130">
    <property type="match status" value="1"/>
</dbReference>
<dbReference type="OrthoDB" id="9786919at2"/>
<dbReference type="PANTHER" id="PTHR45436">
    <property type="entry name" value="SENSOR HISTIDINE KINASE YKOH"/>
    <property type="match status" value="1"/>
</dbReference>
<proteinExistence type="predicted"/>
<dbReference type="SMART" id="SM00304">
    <property type="entry name" value="HAMP"/>
    <property type="match status" value="1"/>
</dbReference>
<dbReference type="SUPFAM" id="SSF47384">
    <property type="entry name" value="Homodimeric domain of signal transducing histidine kinase"/>
    <property type="match status" value="1"/>
</dbReference>
<dbReference type="InterPro" id="IPR036097">
    <property type="entry name" value="HisK_dim/P_sf"/>
</dbReference>
<dbReference type="InterPro" id="IPR003661">
    <property type="entry name" value="HisK_dim/P_dom"/>
</dbReference>
<dbReference type="PRINTS" id="PR00344">
    <property type="entry name" value="BCTRLSENSOR"/>
</dbReference>
<reference evidence="14 15" key="1">
    <citation type="submission" date="2016-10" db="EMBL/GenBank/DDBJ databases">
        <authorList>
            <person name="de Groot N.N."/>
        </authorList>
    </citation>
    <scope>NUCLEOTIDE SEQUENCE [LARGE SCALE GENOMIC DNA]</scope>
    <source>
        <strain evidence="14 15">DSM 43941</strain>
    </source>
</reference>
<dbReference type="RefSeq" id="WP_092555986.1">
    <property type="nucleotide sequence ID" value="NZ_BOMJ01000123.1"/>
</dbReference>
<dbReference type="InterPro" id="IPR004358">
    <property type="entry name" value="Sig_transdc_His_kin-like_C"/>
</dbReference>
<evidence type="ECO:0000256" key="8">
    <source>
        <dbReference type="ARBA" id="ARBA00022989"/>
    </source>
</evidence>
<evidence type="ECO:0000259" key="13">
    <source>
        <dbReference type="PROSITE" id="PS50885"/>
    </source>
</evidence>
<feature type="transmembrane region" description="Helical" evidence="11">
    <location>
        <begin position="153"/>
        <end position="175"/>
    </location>
</feature>
<evidence type="ECO:0000256" key="3">
    <source>
        <dbReference type="ARBA" id="ARBA00012438"/>
    </source>
</evidence>
<gene>
    <name evidence="14" type="ORF">SAMN04489716_9389</name>
</gene>
<keyword evidence="15" id="KW-1185">Reference proteome</keyword>
<dbReference type="InterPro" id="IPR036890">
    <property type="entry name" value="HATPase_C_sf"/>
</dbReference>
<dbReference type="PROSITE" id="PS50885">
    <property type="entry name" value="HAMP"/>
    <property type="match status" value="1"/>
</dbReference>
<dbReference type="STRING" id="113562.SAMN04489716_9389"/>
<evidence type="ECO:0000256" key="11">
    <source>
        <dbReference type="SAM" id="Phobius"/>
    </source>
</evidence>
<dbReference type="GO" id="GO:0005886">
    <property type="term" value="C:plasma membrane"/>
    <property type="evidence" value="ECO:0007669"/>
    <property type="project" value="UniProtKB-SubCell"/>
</dbReference>
<evidence type="ECO:0000256" key="9">
    <source>
        <dbReference type="ARBA" id="ARBA00023012"/>
    </source>
</evidence>
<evidence type="ECO:0000256" key="5">
    <source>
        <dbReference type="ARBA" id="ARBA00022679"/>
    </source>
</evidence>
<dbReference type="SUPFAM" id="SSF158472">
    <property type="entry name" value="HAMP domain-like"/>
    <property type="match status" value="1"/>
</dbReference>
<keyword evidence="4" id="KW-0597">Phosphoprotein</keyword>
<comment type="catalytic activity">
    <reaction evidence="1">
        <text>ATP + protein L-histidine = ADP + protein N-phospho-L-histidine.</text>
        <dbReference type="EC" id="2.7.13.3"/>
    </reaction>
</comment>
<dbReference type="InterPro" id="IPR050428">
    <property type="entry name" value="TCS_sensor_his_kinase"/>
</dbReference>
<keyword evidence="6 11" id="KW-0812">Transmembrane</keyword>
<dbReference type="EMBL" id="LT629758">
    <property type="protein sequence ID" value="SDT80857.1"/>
    <property type="molecule type" value="Genomic_DNA"/>
</dbReference>
<name>A0A1H2DE39_9ACTN</name>
<dbReference type="Gene3D" id="6.10.340.10">
    <property type="match status" value="1"/>
</dbReference>
<dbReference type="Proteomes" id="UP000198688">
    <property type="component" value="Chromosome I"/>
</dbReference>
<dbReference type="InterPro" id="IPR005467">
    <property type="entry name" value="His_kinase_dom"/>
</dbReference>
<protein>
    <recommendedName>
        <fullName evidence="3">histidine kinase</fullName>
        <ecNumber evidence="3">2.7.13.3</ecNumber>
    </recommendedName>
</protein>
<dbReference type="EC" id="2.7.13.3" evidence="3"/>
<dbReference type="Pfam" id="PF02518">
    <property type="entry name" value="HATPase_c"/>
    <property type="match status" value="1"/>
</dbReference>
<dbReference type="Pfam" id="PF00512">
    <property type="entry name" value="HisKA"/>
    <property type="match status" value="1"/>
</dbReference>
<evidence type="ECO:0000256" key="2">
    <source>
        <dbReference type="ARBA" id="ARBA00004236"/>
    </source>
</evidence>
<feature type="domain" description="Histidine kinase" evidence="12">
    <location>
        <begin position="237"/>
        <end position="449"/>
    </location>
</feature>
<evidence type="ECO:0000256" key="7">
    <source>
        <dbReference type="ARBA" id="ARBA00022777"/>
    </source>
</evidence>
<evidence type="ECO:0000256" key="4">
    <source>
        <dbReference type="ARBA" id="ARBA00022553"/>
    </source>
</evidence>
<dbReference type="SMART" id="SM00387">
    <property type="entry name" value="HATPase_c"/>
    <property type="match status" value="1"/>
</dbReference>
<evidence type="ECO:0000256" key="6">
    <source>
        <dbReference type="ARBA" id="ARBA00022692"/>
    </source>
</evidence>
<comment type="subcellular location">
    <subcellularLocation>
        <location evidence="2">Cell membrane</location>
    </subcellularLocation>
</comment>
<evidence type="ECO:0000256" key="10">
    <source>
        <dbReference type="ARBA" id="ARBA00023136"/>
    </source>
</evidence>
<dbReference type="AlphaFoldDB" id="A0A1H2DE39"/>
<accession>A0A1H2DE39</accession>
<dbReference type="PROSITE" id="PS50109">
    <property type="entry name" value="HIS_KIN"/>
    <property type="match status" value="1"/>
</dbReference>